<name>A0A0N0BCK4_9HYME</name>
<dbReference type="AlphaFoldDB" id="A0A0N0BCK4"/>
<feature type="compositionally biased region" description="Acidic residues" evidence="1">
    <location>
        <begin position="61"/>
        <end position="72"/>
    </location>
</feature>
<accession>A0A0N0BCK4</accession>
<feature type="region of interest" description="Disordered" evidence="1">
    <location>
        <begin position="1"/>
        <end position="20"/>
    </location>
</feature>
<reference evidence="2 3" key="1">
    <citation type="submission" date="2015-07" db="EMBL/GenBank/DDBJ databases">
        <title>The genome of Melipona quadrifasciata.</title>
        <authorList>
            <person name="Pan H."/>
            <person name="Kapheim K."/>
        </authorList>
    </citation>
    <scope>NUCLEOTIDE SEQUENCE [LARGE SCALE GENOMIC DNA]</scope>
    <source>
        <strain evidence="2">0111107301</strain>
        <tissue evidence="2">Whole body</tissue>
    </source>
</reference>
<protein>
    <submittedName>
        <fullName evidence="2">Uncharacterized protein</fullName>
    </submittedName>
</protein>
<evidence type="ECO:0000256" key="1">
    <source>
        <dbReference type="SAM" id="MobiDB-lite"/>
    </source>
</evidence>
<feature type="region of interest" description="Disordered" evidence="1">
    <location>
        <begin position="45"/>
        <end position="72"/>
    </location>
</feature>
<evidence type="ECO:0000313" key="2">
    <source>
        <dbReference type="EMBL" id="KOX69111.1"/>
    </source>
</evidence>
<sequence>MSSYAMADEAANHGAPGTSYRCRVSARGLPLSFRYCNSFLKENETAVEGEEDKKKGVNTAAEEEEEEEEEEE</sequence>
<dbReference type="Proteomes" id="UP000053105">
    <property type="component" value="Unassembled WGS sequence"/>
</dbReference>
<proteinExistence type="predicted"/>
<dbReference type="EMBL" id="KQ435899">
    <property type="protein sequence ID" value="KOX69111.1"/>
    <property type="molecule type" value="Genomic_DNA"/>
</dbReference>
<evidence type="ECO:0000313" key="3">
    <source>
        <dbReference type="Proteomes" id="UP000053105"/>
    </source>
</evidence>
<gene>
    <name evidence="2" type="ORF">WN51_06168</name>
</gene>
<organism evidence="2 3">
    <name type="scientific">Melipona quadrifasciata</name>
    <dbReference type="NCBI Taxonomy" id="166423"/>
    <lineage>
        <taxon>Eukaryota</taxon>
        <taxon>Metazoa</taxon>
        <taxon>Ecdysozoa</taxon>
        <taxon>Arthropoda</taxon>
        <taxon>Hexapoda</taxon>
        <taxon>Insecta</taxon>
        <taxon>Pterygota</taxon>
        <taxon>Neoptera</taxon>
        <taxon>Endopterygota</taxon>
        <taxon>Hymenoptera</taxon>
        <taxon>Apocrita</taxon>
        <taxon>Aculeata</taxon>
        <taxon>Apoidea</taxon>
        <taxon>Anthophila</taxon>
        <taxon>Apidae</taxon>
        <taxon>Melipona</taxon>
    </lineage>
</organism>
<keyword evidence="3" id="KW-1185">Reference proteome</keyword>